<dbReference type="WBParaSite" id="PSAMB.scaffold9827size4592.g32786.t1">
    <property type="protein sequence ID" value="PSAMB.scaffold9827size4592.g32786.t1"/>
    <property type="gene ID" value="PSAMB.scaffold9827size4592.g32786"/>
</dbReference>
<feature type="signal peptide" evidence="1">
    <location>
        <begin position="1"/>
        <end position="22"/>
    </location>
</feature>
<evidence type="ECO:0000313" key="3">
    <source>
        <dbReference type="WBParaSite" id="PSAMB.scaffold9827size4592.g32786.t1"/>
    </source>
</evidence>
<feature type="chain" id="PRO_5037640545" evidence="1">
    <location>
        <begin position="23"/>
        <end position="95"/>
    </location>
</feature>
<dbReference type="AlphaFoldDB" id="A0A914XRS4"/>
<evidence type="ECO:0000256" key="1">
    <source>
        <dbReference type="SAM" id="SignalP"/>
    </source>
</evidence>
<accession>A0A914XRS4</accession>
<reference evidence="3" key="1">
    <citation type="submission" date="2022-11" db="UniProtKB">
        <authorList>
            <consortium name="WormBaseParasite"/>
        </authorList>
    </citation>
    <scope>IDENTIFICATION</scope>
</reference>
<evidence type="ECO:0000313" key="2">
    <source>
        <dbReference type="Proteomes" id="UP000887566"/>
    </source>
</evidence>
<proteinExistence type="predicted"/>
<keyword evidence="2" id="KW-1185">Reference proteome</keyword>
<organism evidence="2 3">
    <name type="scientific">Plectus sambesii</name>
    <dbReference type="NCBI Taxonomy" id="2011161"/>
    <lineage>
        <taxon>Eukaryota</taxon>
        <taxon>Metazoa</taxon>
        <taxon>Ecdysozoa</taxon>
        <taxon>Nematoda</taxon>
        <taxon>Chromadorea</taxon>
        <taxon>Plectida</taxon>
        <taxon>Plectina</taxon>
        <taxon>Plectoidea</taxon>
        <taxon>Plectidae</taxon>
        <taxon>Plectus</taxon>
    </lineage>
</organism>
<dbReference type="Proteomes" id="UP000887566">
    <property type="component" value="Unplaced"/>
</dbReference>
<keyword evidence="1" id="KW-0732">Signal</keyword>
<name>A0A914XRS4_9BILA</name>
<protein>
    <submittedName>
        <fullName evidence="3">Uncharacterized protein</fullName>
    </submittedName>
</protein>
<sequence length="95" mass="10591">MTSSMSCKLVVILLVLTSIAFGHGLNKKHQHPLKKHDAAVKSNDIVEVKEHLTVCLEKCDNKDTDCVFGCLNQAYETYLREMKDLKAANSTTTKP</sequence>